<dbReference type="PANTHER" id="PTHR28062:SF1">
    <property type="entry name" value="TRANSMEMBRANE PROTEIN"/>
    <property type="match status" value="1"/>
</dbReference>
<dbReference type="Pfam" id="PF10173">
    <property type="entry name" value="Mit_KHE1"/>
    <property type="match status" value="1"/>
</dbReference>
<evidence type="ECO:0008006" key="4">
    <source>
        <dbReference type="Google" id="ProtNLM"/>
    </source>
</evidence>
<reference evidence="3" key="1">
    <citation type="journal article" date="2016" name="Proc. Natl. Acad. Sci. U.S.A.">
        <title>Comparative genomics of biotechnologically important yeasts.</title>
        <authorList>
            <person name="Riley R."/>
            <person name="Haridas S."/>
            <person name="Wolfe K.H."/>
            <person name="Lopes M.R."/>
            <person name="Hittinger C.T."/>
            <person name="Goeker M."/>
            <person name="Salamov A.A."/>
            <person name="Wisecaver J.H."/>
            <person name="Long T.M."/>
            <person name="Calvey C.H."/>
            <person name="Aerts A.L."/>
            <person name="Barry K.W."/>
            <person name="Choi C."/>
            <person name="Clum A."/>
            <person name="Coughlan A.Y."/>
            <person name="Deshpande S."/>
            <person name="Douglass A.P."/>
            <person name="Hanson S.J."/>
            <person name="Klenk H.-P."/>
            <person name="LaButti K.M."/>
            <person name="Lapidus A."/>
            <person name="Lindquist E.A."/>
            <person name="Lipzen A.M."/>
            <person name="Meier-Kolthoff J.P."/>
            <person name="Ohm R.A."/>
            <person name="Otillar R.P."/>
            <person name="Pangilinan J.L."/>
            <person name="Peng Y."/>
            <person name="Rokas A."/>
            <person name="Rosa C.A."/>
            <person name="Scheuner C."/>
            <person name="Sibirny A.A."/>
            <person name="Slot J.C."/>
            <person name="Stielow J.B."/>
            <person name="Sun H."/>
            <person name="Kurtzman C.P."/>
            <person name="Blackwell M."/>
            <person name="Grigoriev I.V."/>
            <person name="Jeffries T.W."/>
        </authorList>
    </citation>
    <scope>NUCLEOTIDE SEQUENCE [LARGE SCALE GENOMIC DNA]</scope>
    <source>
        <strain evidence="3">NRRL Y-1626</strain>
    </source>
</reference>
<dbReference type="InterPro" id="IPR018786">
    <property type="entry name" value="Mit_KHE1"/>
</dbReference>
<organism evidence="2 3">
    <name type="scientific">Hanseniaspora valbyensis NRRL Y-1626</name>
    <dbReference type="NCBI Taxonomy" id="766949"/>
    <lineage>
        <taxon>Eukaryota</taxon>
        <taxon>Fungi</taxon>
        <taxon>Dikarya</taxon>
        <taxon>Ascomycota</taxon>
        <taxon>Saccharomycotina</taxon>
        <taxon>Saccharomycetes</taxon>
        <taxon>Saccharomycodales</taxon>
        <taxon>Saccharomycodaceae</taxon>
        <taxon>Hanseniaspora</taxon>
    </lineage>
</organism>
<dbReference type="AlphaFoldDB" id="A0A1B7TBM1"/>
<name>A0A1B7TBM1_9ASCO</name>
<keyword evidence="1" id="KW-1133">Transmembrane helix</keyword>
<protein>
    <recommendedName>
        <fullName evidence="4">Mitochondrial K+-H+ exchange-related-domain-containing protein</fullName>
    </recommendedName>
</protein>
<accession>A0A1B7TBM1</accession>
<evidence type="ECO:0000256" key="1">
    <source>
        <dbReference type="SAM" id="Phobius"/>
    </source>
</evidence>
<dbReference type="PANTHER" id="PTHR28062">
    <property type="entry name" value="K+-H+ EXCHANGE-LIKE PROTEIN"/>
    <property type="match status" value="1"/>
</dbReference>
<dbReference type="OrthoDB" id="5562676at2759"/>
<proteinExistence type="predicted"/>
<comment type="caution">
    <text evidence="2">The sequence shown here is derived from an EMBL/GenBank/DDBJ whole genome shotgun (WGS) entry which is preliminary data.</text>
</comment>
<evidence type="ECO:0000313" key="2">
    <source>
        <dbReference type="EMBL" id="OBA26134.1"/>
    </source>
</evidence>
<dbReference type="GO" id="GO:0006813">
    <property type="term" value="P:potassium ion transport"/>
    <property type="evidence" value="ECO:0007669"/>
    <property type="project" value="TreeGrafter"/>
</dbReference>
<keyword evidence="1" id="KW-0472">Membrane</keyword>
<feature type="transmembrane region" description="Helical" evidence="1">
    <location>
        <begin position="236"/>
        <end position="255"/>
    </location>
</feature>
<keyword evidence="3" id="KW-1185">Reference proteome</keyword>
<evidence type="ECO:0000313" key="3">
    <source>
        <dbReference type="Proteomes" id="UP000092321"/>
    </source>
</evidence>
<dbReference type="GO" id="GO:0005743">
    <property type="term" value="C:mitochondrial inner membrane"/>
    <property type="evidence" value="ECO:0007669"/>
    <property type="project" value="TreeGrafter"/>
</dbReference>
<dbReference type="EMBL" id="LXPE01000023">
    <property type="protein sequence ID" value="OBA26134.1"/>
    <property type="molecule type" value="Genomic_DNA"/>
</dbReference>
<dbReference type="GO" id="GO:1902600">
    <property type="term" value="P:proton transmembrane transport"/>
    <property type="evidence" value="ECO:0007669"/>
    <property type="project" value="TreeGrafter"/>
</dbReference>
<dbReference type="Proteomes" id="UP000092321">
    <property type="component" value="Unassembled WGS sequence"/>
</dbReference>
<gene>
    <name evidence="2" type="ORF">HANVADRAFT_53384</name>
</gene>
<sequence length="352" mass="41386">MLNLKYSERFLVSANYSINHNTVRFFSYGTRLRNKESSAIVSKSYDDKKAIEPIHSPEYNDFLNDNLKIVALPINESQFYLQYLQDKQLIHFEHKVISIEKKVSNKALSYWQKLKDSKKSYATYTVKTIEKLLEKLPWSEQSFASIPSEQFIIKRLQTTELAQKAFPNKKYITFFDYLNLVKTSPELTPKLEKTPIIKPMKIYIPKIPGNTESKAVIGDKIYQMAVMQAKYYSKQMWKCIAAFPLTFPLILIPLVPNIPGFYICYRLYWNFKAFAGAKHIMEMYHKNQGSSFQLEYVPEFTKSFSKIYDTEEQRLLLKNDEQMDAFETLVKDMDLEKAKANVQRAIMQENYK</sequence>
<keyword evidence="1" id="KW-0812">Transmembrane</keyword>